<dbReference type="Proteomes" id="UP000801864">
    <property type="component" value="Unassembled WGS sequence"/>
</dbReference>
<dbReference type="AlphaFoldDB" id="A0A9P4XAW6"/>
<dbReference type="EMBL" id="QLNT01000013">
    <property type="protein sequence ID" value="KAF3068814.1"/>
    <property type="molecule type" value="Genomic_DNA"/>
</dbReference>
<reference evidence="2 3" key="1">
    <citation type="submission" date="2018-06" db="EMBL/GenBank/DDBJ databases">
        <title>Genome analysis of cellulolytic fungus Trichoderma lentiforme CFAM-422.</title>
        <authorList>
            <person name="Steindorff A.S."/>
            <person name="Formighieri E.F."/>
            <person name="Midorikawa G.E.O."/>
            <person name="Tamietti M.S."/>
            <person name="Ramos E.Z."/>
            <person name="Silva A.S."/>
            <person name="Bon E.P.S."/>
            <person name="Mendes T.D."/>
            <person name="Damaso M.C.T."/>
            <person name="Favaro L.C.L."/>
        </authorList>
    </citation>
    <scope>NUCLEOTIDE SEQUENCE [LARGE SCALE GENOMIC DNA]</scope>
    <source>
        <strain evidence="2 3">CFAM-422</strain>
    </source>
</reference>
<gene>
    <name evidence="2" type="ORF">CFAM422_007584</name>
</gene>
<organism evidence="2 3">
    <name type="scientific">Trichoderma lentiforme</name>
    <dbReference type="NCBI Taxonomy" id="1567552"/>
    <lineage>
        <taxon>Eukaryota</taxon>
        <taxon>Fungi</taxon>
        <taxon>Dikarya</taxon>
        <taxon>Ascomycota</taxon>
        <taxon>Pezizomycotina</taxon>
        <taxon>Sordariomycetes</taxon>
        <taxon>Hypocreomycetidae</taxon>
        <taxon>Hypocreales</taxon>
        <taxon>Hypocreaceae</taxon>
        <taxon>Trichoderma</taxon>
    </lineage>
</organism>
<sequence>MRSVQRLPILTPVARQGAPNAIAVPLTFHKTETLPGSSHALGWDRPLIRYVSRSGAKQTATDASRVGGRLWDPQGTGKMTRRTLVLHSQPVGGGTRATATV</sequence>
<name>A0A9P4XAW6_9HYPO</name>
<comment type="caution">
    <text evidence="2">The sequence shown here is derived from an EMBL/GenBank/DDBJ whole genome shotgun (WGS) entry which is preliminary data.</text>
</comment>
<evidence type="ECO:0000313" key="3">
    <source>
        <dbReference type="Proteomes" id="UP000801864"/>
    </source>
</evidence>
<keyword evidence="3" id="KW-1185">Reference proteome</keyword>
<evidence type="ECO:0000313" key="2">
    <source>
        <dbReference type="EMBL" id="KAF3068814.1"/>
    </source>
</evidence>
<protein>
    <submittedName>
        <fullName evidence="2">Uncharacterized protein</fullName>
    </submittedName>
</protein>
<proteinExistence type="predicted"/>
<evidence type="ECO:0000256" key="1">
    <source>
        <dbReference type="SAM" id="MobiDB-lite"/>
    </source>
</evidence>
<accession>A0A9P4XAW6</accession>
<feature type="region of interest" description="Disordered" evidence="1">
    <location>
        <begin position="54"/>
        <end position="78"/>
    </location>
</feature>